<feature type="compositionally biased region" description="Basic and acidic residues" evidence="1">
    <location>
        <begin position="375"/>
        <end position="390"/>
    </location>
</feature>
<comment type="caution">
    <text evidence="2">The sequence shown here is derived from an EMBL/GenBank/DDBJ whole genome shotgun (WGS) entry which is preliminary data.</text>
</comment>
<proteinExistence type="predicted"/>
<dbReference type="EMBL" id="CAUJNA010000285">
    <property type="protein sequence ID" value="CAJ1374912.1"/>
    <property type="molecule type" value="Genomic_DNA"/>
</dbReference>
<reference evidence="2" key="1">
    <citation type="submission" date="2023-08" db="EMBL/GenBank/DDBJ databases">
        <authorList>
            <person name="Chen Y."/>
            <person name="Shah S."/>
            <person name="Dougan E. K."/>
            <person name="Thang M."/>
            <person name="Chan C."/>
        </authorList>
    </citation>
    <scope>NUCLEOTIDE SEQUENCE</scope>
</reference>
<dbReference type="GO" id="GO:0008168">
    <property type="term" value="F:methyltransferase activity"/>
    <property type="evidence" value="ECO:0007669"/>
    <property type="project" value="InterPro"/>
</dbReference>
<dbReference type="GO" id="GO:0008610">
    <property type="term" value="P:lipid biosynthetic process"/>
    <property type="evidence" value="ECO:0007669"/>
    <property type="project" value="InterPro"/>
</dbReference>
<evidence type="ECO:0008006" key="4">
    <source>
        <dbReference type="Google" id="ProtNLM"/>
    </source>
</evidence>
<protein>
    <recommendedName>
        <fullName evidence="4">Rhamnosyl O-methyltransferase</fullName>
    </recommendedName>
</protein>
<accession>A0AA36MPU5</accession>
<evidence type="ECO:0000313" key="3">
    <source>
        <dbReference type="Proteomes" id="UP001178507"/>
    </source>
</evidence>
<gene>
    <name evidence="2" type="ORF">EVOR1521_LOCUS4328</name>
</gene>
<evidence type="ECO:0000313" key="2">
    <source>
        <dbReference type="EMBL" id="CAJ1374912.1"/>
    </source>
</evidence>
<name>A0AA36MPU5_9DINO</name>
<dbReference type="Proteomes" id="UP001178507">
    <property type="component" value="Unassembled WGS sequence"/>
</dbReference>
<dbReference type="InterPro" id="IPR029063">
    <property type="entry name" value="SAM-dependent_MTases_sf"/>
</dbReference>
<dbReference type="AlphaFoldDB" id="A0AA36MPU5"/>
<dbReference type="Gene3D" id="3.40.50.150">
    <property type="entry name" value="Vaccinia Virus protein VP39"/>
    <property type="match status" value="1"/>
</dbReference>
<evidence type="ECO:0000256" key="1">
    <source>
        <dbReference type="SAM" id="MobiDB-lite"/>
    </source>
</evidence>
<dbReference type="InterPro" id="IPR007072">
    <property type="entry name" value="RNMT_CmcI"/>
</dbReference>
<dbReference type="Pfam" id="PF04989">
    <property type="entry name" value="RMNT_CmcI"/>
    <property type="match status" value="1"/>
</dbReference>
<sequence length="435" mass="49121">MEHKRLRLSEADEATAARHEDIAARVESAGLVEERLVALADREDDTDMSLDTLEAVYIGQARSTWKGVPLGKSALDWQMYATLIEELKPRTIVDIGSWAGGSALFFADFAQMLVGEDFHKVVSLDITLRSVRSTARQHPKIQFHECSTERFQGALPEELFTDDFVSALPRPWLVSEDAHYHFAAVMARLHAVLQPGDYLVVEDTSLQMHDWFAESNAEEGPEKRERTAEAIQQLRRKREIFVRYCTEHADKYRCDTKYVDMFGYNVGKHWNSIVKRRATAEPRRGEASKLRQVLSQEDLVDYSDEEALLLDFVPARPREGEDEKWHSSKERATAEVEALHALQRLHGRRAKSSSAGQAMGPALAAAALEGFYQDQGKEDSGGSSLRRDSSDFQLARSQLPPRVFEELRRRRKAPAGCPENGAWQPDGLLGVNWAV</sequence>
<dbReference type="SUPFAM" id="SSF53335">
    <property type="entry name" value="S-adenosyl-L-methionine-dependent methyltransferases"/>
    <property type="match status" value="1"/>
</dbReference>
<organism evidence="2 3">
    <name type="scientific">Effrenium voratum</name>
    <dbReference type="NCBI Taxonomy" id="2562239"/>
    <lineage>
        <taxon>Eukaryota</taxon>
        <taxon>Sar</taxon>
        <taxon>Alveolata</taxon>
        <taxon>Dinophyceae</taxon>
        <taxon>Suessiales</taxon>
        <taxon>Symbiodiniaceae</taxon>
        <taxon>Effrenium</taxon>
    </lineage>
</organism>
<feature type="region of interest" description="Disordered" evidence="1">
    <location>
        <begin position="374"/>
        <end position="398"/>
    </location>
</feature>
<keyword evidence="3" id="KW-1185">Reference proteome</keyword>